<feature type="signal peptide" evidence="1">
    <location>
        <begin position="1"/>
        <end position="27"/>
    </location>
</feature>
<accession>A0A0D1E2M4</accession>
<evidence type="ECO:0000313" key="3">
    <source>
        <dbReference type="Proteomes" id="UP000000561"/>
    </source>
</evidence>
<dbReference type="KEGG" id="uma:UMAG_10186"/>
<keyword evidence="1" id="KW-0732">Signal</keyword>
<dbReference type="VEuPathDB" id="FungiDB:UMAG_10186"/>
<dbReference type="OrthoDB" id="2547892at2759"/>
<dbReference type="Proteomes" id="UP000000561">
    <property type="component" value="Chromosome 4"/>
</dbReference>
<sequence>MRASIRAALLVAAAALVALQVAQPVSGHLVDREIFENVTPTLYDYARRAEEAGPSVLPTTTTSKTNPTATPGSNCKANSDCASGVCDQGKCVPKKNTGPINSFCTSDDQCATSGYCYRGSCQYIKPSGANCYKDSGCIDGNCVNKRCVANKSLPNNSACTKSTQCRDGSFCSNSKCDTIKGVGSYCYKNQGCTSGFCINNRCSGRGLANNGQFCTNNARCKSNFCFRSACRAKRARGQPCSLNDTCISGRCRQNRTCA</sequence>
<dbReference type="PANTHER" id="PTHR36519:SF9">
    <property type="entry name" value="EB DOMAIN-CONTAINING PROTEIN-RELATED"/>
    <property type="match status" value="1"/>
</dbReference>
<dbReference type="InParanoid" id="A0A0D1E2M4"/>
<dbReference type="RefSeq" id="XP_011388349.1">
    <property type="nucleotide sequence ID" value="XM_011390047.1"/>
</dbReference>
<name>A0A0D1E2M4_MYCMD</name>
<gene>
    <name evidence="2" type="ORF">UMAG_10186</name>
</gene>
<feature type="chain" id="PRO_5002240633" evidence="1">
    <location>
        <begin position="28"/>
        <end position="258"/>
    </location>
</feature>
<dbReference type="EMBL" id="CM003143">
    <property type="protein sequence ID" value="KIS70081.1"/>
    <property type="molecule type" value="Genomic_DNA"/>
</dbReference>
<proteinExistence type="predicted"/>
<protein>
    <submittedName>
        <fullName evidence="2">Uncharacterized protein</fullName>
    </submittedName>
</protein>
<dbReference type="eggNOG" id="ENOG502SW1M">
    <property type="taxonomic scope" value="Eukaryota"/>
</dbReference>
<reference evidence="2 3" key="1">
    <citation type="journal article" date="2006" name="Nature">
        <title>Insights from the genome of the biotrophic fungal plant pathogen Ustilago maydis.</title>
        <authorList>
            <person name="Kamper J."/>
            <person name="Kahmann R."/>
            <person name="Bolker M."/>
            <person name="Ma L.J."/>
            <person name="Brefort T."/>
            <person name="Saville B.J."/>
            <person name="Banuett F."/>
            <person name="Kronstad J.W."/>
            <person name="Gold S.E."/>
            <person name="Muller O."/>
            <person name="Perlin M.H."/>
            <person name="Wosten H.A."/>
            <person name="de Vries R."/>
            <person name="Ruiz-Herrera J."/>
            <person name="Reynaga-Pena C.G."/>
            <person name="Snetselaar K."/>
            <person name="McCann M."/>
            <person name="Perez-Martin J."/>
            <person name="Feldbrugge M."/>
            <person name="Basse C.W."/>
            <person name="Steinberg G."/>
            <person name="Ibeas J.I."/>
            <person name="Holloman W."/>
            <person name="Guzman P."/>
            <person name="Farman M."/>
            <person name="Stajich J.E."/>
            <person name="Sentandreu R."/>
            <person name="Gonzalez-Prieto J.M."/>
            <person name="Kennell J.C."/>
            <person name="Molina L."/>
            <person name="Schirawski J."/>
            <person name="Mendoza-Mendoza A."/>
            <person name="Greilinger D."/>
            <person name="Munch K."/>
            <person name="Rossel N."/>
            <person name="Scherer M."/>
            <person name="Vranes M."/>
            <person name="Ladendorf O."/>
            <person name="Vincon V."/>
            <person name="Fuchs U."/>
            <person name="Sandrock B."/>
            <person name="Meng S."/>
            <person name="Ho E.C."/>
            <person name="Cahill M.J."/>
            <person name="Boyce K.J."/>
            <person name="Klose J."/>
            <person name="Klosterman S.J."/>
            <person name="Deelstra H.J."/>
            <person name="Ortiz-Castellanos L."/>
            <person name="Li W."/>
            <person name="Sanchez-Alonso P."/>
            <person name="Schreier P.H."/>
            <person name="Hauser-Hahn I."/>
            <person name="Vaupel M."/>
            <person name="Koopmann E."/>
            <person name="Friedrich G."/>
            <person name="Voss H."/>
            <person name="Schluter T."/>
            <person name="Margolis J."/>
            <person name="Platt D."/>
            <person name="Swimmer C."/>
            <person name="Gnirke A."/>
            <person name="Chen F."/>
            <person name="Vysotskaia V."/>
            <person name="Mannhaupt G."/>
            <person name="Guldener U."/>
            <person name="Munsterkotter M."/>
            <person name="Haase D."/>
            <person name="Oesterheld M."/>
            <person name="Mewes H.W."/>
            <person name="Mauceli E.W."/>
            <person name="DeCaprio D."/>
            <person name="Wade C.M."/>
            <person name="Butler J."/>
            <person name="Young S."/>
            <person name="Jaffe D.B."/>
            <person name="Calvo S."/>
            <person name="Nusbaum C."/>
            <person name="Galagan J."/>
            <person name="Birren B.W."/>
        </authorList>
    </citation>
    <scope>NUCLEOTIDE SEQUENCE [LARGE SCALE GENOMIC DNA]</scope>
    <source>
        <strain evidence="3">DSM 14603 / FGSC 9021 / UM521</strain>
    </source>
</reference>
<dbReference type="PANTHER" id="PTHR36519">
    <property type="entry name" value="FIP (FUNGUS-INDUCED PROTEIN) RELATED-RELATED"/>
    <property type="match status" value="1"/>
</dbReference>
<evidence type="ECO:0000256" key="1">
    <source>
        <dbReference type="SAM" id="SignalP"/>
    </source>
</evidence>
<evidence type="ECO:0000313" key="2">
    <source>
        <dbReference type="EMBL" id="KIS70081.1"/>
    </source>
</evidence>
<keyword evidence="3" id="KW-1185">Reference proteome</keyword>
<dbReference type="GeneID" id="23566250"/>
<organism evidence="2 3">
    <name type="scientific">Mycosarcoma maydis</name>
    <name type="common">Corn smut fungus</name>
    <name type="synonym">Ustilago maydis</name>
    <dbReference type="NCBI Taxonomy" id="5270"/>
    <lineage>
        <taxon>Eukaryota</taxon>
        <taxon>Fungi</taxon>
        <taxon>Dikarya</taxon>
        <taxon>Basidiomycota</taxon>
        <taxon>Ustilaginomycotina</taxon>
        <taxon>Ustilaginomycetes</taxon>
        <taxon>Ustilaginales</taxon>
        <taxon>Ustilaginaceae</taxon>
        <taxon>Mycosarcoma</taxon>
    </lineage>
</organism>
<dbReference type="AlphaFoldDB" id="A0A0D1E2M4"/>